<evidence type="ECO:0000313" key="17">
    <source>
        <dbReference type="EMBL" id="VDM44595.1"/>
    </source>
</evidence>
<name>A0A183UXQ4_TOXCA</name>
<keyword evidence="8" id="KW-0862">Zinc</keyword>
<evidence type="ECO:0000256" key="5">
    <source>
        <dbReference type="ARBA" id="ARBA00022723"/>
    </source>
</evidence>
<dbReference type="CDD" id="cd02440">
    <property type="entry name" value="AdoMet_MTases"/>
    <property type="match status" value="1"/>
</dbReference>
<evidence type="ECO:0000313" key="18">
    <source>
        <dbReference type="Proteomes" id="UP000050794"/>
    </source>
</evidence>
<dbReference type="GO" id="GO:0008270">
    <property type="term" value="F:zinc ion binding"/>
    <property type="evidence" value="ECO:0007669"/>
    <property type="project" value="UniProtKB-UniRule"/>
</dbReference>
<sequence>MKLKDMNEDERRVFDLIQKNETDEAISLFASRKARVNCLDPNGMTPLDQACFKANKELVEYLLDHGSDPNSNEHAQGYTALMFAAISGQPQSAEICRMLLDAGAHAYKTNAINKTASEMAAFVGQHECVSVINNYIAIEDVEKLIHPKGKDSDEIFPADFCRLAHAITKTHQIHPIKIVFFIRENESVLNYRKKFLYVVDRLFERQLRCKESNEVMSLKLWLILFVVRETLKFVDSHADSDDSVASLLHLYAKYLLKMEPGDKVRPNLETLLRNAVRAFPYHQSLLFQMLVKAIAETKFGDRPDSYVYIAQALFGQRMTTTTQFCAVCGVADSKKRCKACKLPYCSVSCQKLDWPIHKRCCSSIAETLREEANRSSIQYVEELPIGGSNHDELAQDEQAAKVVSSDVTCVEDVDVSNLSLEVRKGHTQTVVVDMAWSTSLMGLEGDIKWIVIVVDHVTGERRWRVSEENYDLAQEIARSGFADMLHDTQRNKMFDEALHTVIDEVHQRGELAHVVDIGAGTGLLSLMAARAGADRVTALEVFKPMANCARTIISNSKYASVIELLASRSTDLSSGDVRAKGNIIVAEVFDTELIGEGALRTFKEAHKILVQNGCRVIPSSARVWIVPVESAFLAQFHRTPSRKLKTPFSDCPGVAAAFDVQLSQVSTENIKVLCEPFVAFRQANITNFALASHCVYRFNFEDGDSIEYDESLVHEFTVTTQGISRMDALLMWWDLDMDGTGKHILSMAPSWRDRNAQWRDHWMQAVYYPPKTVEVSNGQNIALRCSHDEFSLWFAVEENARLAYPLVCMSERIWRIWRRKPHGGGGRGRRRIINANVRKVEPPICSCNLHVVCSRNAIYRMNELEHHSPFLDLLKKECANKSVLCVNEGSFIGLTASEFAKSVTIIEPNAHFRSALHAYCRHNAAENVFILANEDELCDEVDLILSEPFFLSSMLPWNNLRLWYSLEKLKDRCRPDVRILPQEGILYGMAVQFDNLWKISAPVGCVEGFNLEEFDKICQRARCAVDAIVEPQPLWEYGSVCTAEAVALATFRLDQPLPQQDLAFAAEIPFLRKHTNAIVFWMDWKLNDYFMRSGIVEKCEVGERPKWSVAHRQGVFFLPHEQASDQSCTVAHCRVIFSPSDGDLRFSFSF</sequence>
<dbReference type="Gene3D" id="3.40.50.150">
    <property type="entry name" value="Vaccinia Virus protein VP39"/>
    <property type="match status" value="2"/>
</dbReference>
<proteinExistence type="predicted"/>
<dbReference type="InterPro" id="IPR025799">
    <property type="entry name" value="Arg_MeTrfase"/>
</dbReference>
<keyword evidence="18" id="KW-1185">Reference proteome</keyword>
<evidence type="ECO:0000259" key="16">
    <source>
        <dbReference type="PROSITE" id="PS51083"/>
    </source>
</evidence>
<evidence type="ECO:0000256" key="9">
    <source>
        <dbReference type="ARBA" id="ARBA00023043"/>
    </source>
</evidence>
<keyword evidence="11" id="KW-0966">Cell projection</keyword>
<dbReference type="SMART" id="SM00248">
    <property type="entry name" value="ANK"/>
    <property type="match status" value="3"/>
</dbReference>
<dbReference type="PROSITE" id="PS51678">
    <property type="entry name" value="SAM_MT_PRMT"/>
    <property type="match status" value="1"/>
</dbReference>
<dbReference type="GO" id="GO:0005929">
    <property type="term" value="C:cilium"/>
    <property type="evidence" value="ECO:0007669"/>
    <property type="project" value="UniProtKB-SubCell"/>
</dbReference>
<dbReference type="Pfam" id="PF06325">
    <property type="entry name" value="PrmA"/>
    <property type="match status" value="1"/>
</dbReference>
<keyword evidence="10" id="KW-0969">Cilium</keyword>
<dbReference type="PROSITE" id="PS50297">
    <property type="entry name" value="ANK_REP_REGION"/>
    <property type="match status" value="2"/>
</dbReference>
<dbReference type="PROSITE" id="PS50088">
    <property type="entry name" value="ANK_REPEAT"/>
    <property type="match status" value="2"/>
</dbReference>
<keyword evidence="9 12" id="KW-0040">ANK repeat</keyword>
<keyword evidence="6" id="KW-0677">Repeat</keyword>
<dbReference type="AlphaFoldDB" id="A0A183UXQ4"/>
<dbReference type="InterPro" id="IPR052452">
    <property type="entry name" value="Ankyrin-MYND_dom_contain_2"/>
</dbReference>
<evidence type="ECO:0000256" key="14">
    <source>
        <dbReference type="PROSITE-ProRule" id="PRU01015"/>
    </source>
</evidence>
<keyword evidence="2 14" id="KW-0489">Methyltransferase</keyword>
<evidence type="ECO:0000256" key="8">
    <source>
        <dbReference type="ARBA" id="ARBA00022833"/>
    </source>
</evidence>
<dbReference type="Gene3D" id="6.10.140.2220">
    <property type="match status" value="1"/>
</dbReference>
<evidence type="ECO:0000256" key="1">
    <source>
        <dbReference type="ARBA" id="ARBA00004138"/>
    </source>
</evidence>
<keyword evidence="4 14" id="KW-0949">S-adenosyl-L-methionine</keyword>
<evidence type="ECO:0000256" key="13">
    <source>
        <dbReference type="PROSITE-ProRule" id="PRU00134"/>
    </source>
</evidence>
<dbReference type="PANTHER" id="PTHR24150">
    <property type="entry name" value="ANKYRIN REPEAT AND MYND DOMAIN-CONTAINING PROTEIN 2"/>
    <property type="match status" value="1"/>
</dbReference>
<evidence type="ECO:0000256" key="4">
    <source>
        <dbReference type="ARBA" id="ARBA00022691"/>
    </source>
</evidence>
<dbReference type="PANTHER" id="PTHR24150:SF8">
    <property type="entry name" value="ANKYRIN REPEAT AND MYND DOMAIN-CONTAINING PROTEIN 2"/>
    <property type="match status" value="1"/>
</dbReference>
<evidence type="ECO:0000256" key="7">
    <source>
        <dbReference type="ARBA" id="ARBA00022771"/>
    </source>
</evidence>
<evidence type="ECO:0000313" key="19">
    <source>
        <dbReference type="WBParaSite" id="TCNE_0001327401-mRNA-1"/>
    </source>
</evidence>
<reference evidence="19" key="1">
    <citation type="submission" date="2016-06" db="UniProtKB">
        <authorList>
            <consortium name="WormBaseParasite"/>
        </authorList>
    </citation>
    <scope>IDENTIFICATION</scope>
</reference>
<dbReference type="CDD" id="cd23024">
    <property type="entry name" value="zf-HIT_ZNHIT2-3"/>
    <property type="match status" value="1"/>
</dbReference>
<comment type="subcellular location">
    <subcellularLocation>
        <location evidence="1">Cell projection</location>
        <location evidence="1">Cilium</location>
    </subcellularLocation>
</comment>
<dbReference type="PROSITE" id="PS51083">
    <property type="entry name" value="ZF_HIT"/>
    <property type="match status" value="1"/>
</dbReference>
<gene>
    <name evidence="17" type="ORF">TCNE_LOCUS13274</name>
</gene>
<dbReference type="InterPro" id="IPR002893">
    <property type="entry name" value="Znf_MYND"/>
</dbReference>
<reference evidence="17 18" key="2">
    <citation type="submission" date="2018-11" db="EMBL/GenBank/DDBJ databases">
        <authorList>
            <consortium name="Pathogen Informatics"/>
        </authorList>
    </citation>
    <scope>NUCLEOTIDE SEQUENCE [LARGE SCALE GENOMIC DNA]</scope>
</reference>
<evidence type="ECO:0000256" key="11">
    <source>
        <dbReference type="ARBA" id="ARBA00023273"/>
    </source>
</evidence>
<dbReference type="InterPro" id="IPR055135">
    <property type="entry name" value="PRMT_dom"/>
</dbReference>
<dbReference type="SUPFAM" id="SSF53335">
    <property type="entry name" value="S-adenosyl-L-methionine-dependent methyltransferases"/>
    <property type="match status" value="2"/>
</dbReference>
<dbReference type="InterPro" id="IPR029063">
    <property type="entry name" value="SAM-dependent_MTases_sf"/>
</dbReference>
<feature type="repeat" description="ANK" evidence="12">
    <location>
        <begin position="76"/>
        <end position="111"/>
    </location>
</feature>
<feature type="domain" description="HIT-type" evidence="16">
    <location>
        <begin position="325"/>
        <end position="360"/>
    </location>
</feature>
<dbReference type="InterPro" id="IPR002110">
    <property type="entry name" value="Ankyrin_rpt"/>
</dbReference>
<organism evidence="18 19">
    <name type="scientific">Toxocara canis</name>
    <name type="common">Canine roundworm</name>
    <dbReference type="NCBI Taxonomy" id="6265"/>
    <lineage>
        <taxon>Eukaryota</taxon>
        <taxon>Metazoa</taxon>
        <taxon>Ecdysozoa</taxon>
        <taxon>Nematoda</taxon>
        <taxon>Chromadorea</taxon>
        <taxon>Rhabditida</taxon>
        <taxon>Spirurina</taxon>
        <taxon>Ascaridomorpha</taxon>
        <taxon>Ascaridoidea</taxon>
        <taxon>Toxocaridae</taxon>
        <taxon>Toxocara</taxon>
    </lineage>
</organism>
<dbReference type="Pfam" id="PF12796">
    <property type="entry name" value="Ank_2"/>
    <property type="match status" value="1"/>
</dbReference>
<evidence type="ECO:0000256" key="10">
    <source>
        <dbReference type="ARBA" id="ARBA00023069"/>
    </source>
</evidence>
<dbReference type="EMBL" id="UYWY01021646">
    <property type="protein sequence ID" value="VDM44595.1"/>
    <property type="molecule type" value="Genomic_DNA"/>
</dbReference>
<accession>A0A183UXQ4</accession>
<protein>
    <submittedName>
        <fullName evidence="19">Ankyrin repeat and MYND domain-containing protein 2</fullName>
    </submittedName>
</protein>
<dbReference type="GO" id="GO:0016274">
    <property type="term" value="F:protein-arginine N-methyltransferase activity"/>
    <property type="evidence" value="ECO:0007669"/>
    <property type="project" value="InterPro"/>
</dbReference>
<dbReference type="Pfam" id="PF22528">
    <property type="entry name" value="PRMT_C"/>
    <property type="match status" value="1"/>
</dbReference>
<dbReference type="Pfam" id="PF01753">
    <property type="entry name" value="zf-MYND"/>
    <property type="match status" value="1"/>
</dbReference>
<dbReference type="Proteomes" id="UP000050794">
    <property type="component" value="Unassembled WGS sequence"/>
</dbReference>
<dbReference type="PROSITE" id="PS50865">
    <property type="entry name" value="ZF_MYND_2"/>
    <property type="match status" value="1"/>
</dbReference>
<evidence type="ECO:0000256" key="6">
    <source>
        <dbReference type="ARBA" id="ARBA00022737"/>
    </source>
</evidence>
<dbReference type="Gene3D" id="1.25.40.20">
    <property type="entry name" value="Ankyrin repeat-containing domain"/>
    <property type="match status" value="1"/>
</dbReference>
<keyword evidence="3 14" id="KW-0808">Transferase</keyword>
<keyword evidence="5" id="KW-0479">Metal-binding</keyword>
<dbReference type="GO" id="GO:0032259">
    <property type="term" value="P:methylation"/>
    <property type="evidence" value="ECO:0007669"/>
    <property type="project" value="UniProtKB-KW"/>
</dbReference>
<dbReference type="SUPFAM" id="SSF144232">
    <property type="entry name" value="HIT/MYND zinc finger-like"/>
    <property type="match status" value="1"/>
</dbReference>
<dbReference type="Gene3D" id="2.70.160.11">
    <property type="entry name" value="Hnrnp arginine n-methyltransferase1"/>
    <property type="match status" value="2"/>
</dbReference>
<dbReference type="FunFam" id="3.40.50.150:FF:000071">
    <property type="entry name" value="Protein arginine N-methyltransferase 7"/>
    <property type="match status" value="1"/>
</dbReference>
<evidence type="ECO:0000259" key="15">
    <source>
        <dbReference type="PROSITE" id="PS50865"/>
    </source>
</evidence>
<evidence type="ECO:0000256" key="2">
    <source>
        <dbReference type="ARBA" id="ARBA00022603"/>
    </source>
</evidence>
<feature type="repeat" description="ANK" evidence="12">
    <location>
        <begin position="42"/>
        <end position="74"/>
    </location>
</feature>
<dbReference type="WBParaSite" id="TCNE_0001327401-mRNA-1">
    <property type="protein sequence ID" value="TCNE_0001327401-mRNA-1"/>
    <property type="gene ID" value="TCNE_0001327401"/>
</dbReference>
<evidence type="ECO:0000256" key="3">
    <source>
        <dbReference type="ARBA" id="ARBA00022679"/>
    </source>
</evidence>
<keyword evidence="7 13" id="KW-0863">Zinc-finger</keyword>
<dbReference type="InterPro" id="IPR007529">
    <property type="entry name" value="Znf_HIT"/>
</dbReference>
<dbReference type="SUPFAM" id="SSF48403">
    <property type="entry name" value="Ankyrin repeat"/>
    <property type="match status" value="1"/>
</dbReference>
<evidence type="ECO:0000256" key="12">
    <source>
        <dbReference type="PROSITE-ProRule" id="PRU00023"/>
    </source>
</evidence>
<dbReference type="InterPro" id="IPR036770">
    <property type="entry name" value="Ankyrin_rpt-contain_sf"/>
</dbReference>
<feature type="domain" description="MYND-type" evidence="15">
    <location>
        <begin position="325"/>
        <end position="361"/>
    </location>
</feature>